<evidence type="ECO:0000313" key="2">
    <source>
        <dbReference type="EMBL" id="SDS78995.1"/>
    </source>
</evidence>
<reference evidence="2 3" key="1">
    <citation type="submission" date="2016-10" db="EMBL/GenBank/DDBJ databases">
        <authorList>
            <person name="de Groot N.N."/>
        </authorList>
    </citation>
    <scope>NUCLEOTIDE SEQUENCE [LARGE SCALE GENOMIC DNA]</scope>
    <source>
        <strain evidence="2 3">DSM 43941</strain>
    </source>
</reference>
<sequence>MITLRASPASTASTEADHPTKSLFSGSRTENATALLRQANPSLGRTVTLRSLKALAGGPVNAFKTENMCMSIPSLNSCVSPEAWQNCLDPNPIKDRSRVCLGIDANDDLSHITVVGAVTGSDGRTRVETVAVYQSTREFRSEFGDLLSRVRPRFVGWGPTGPMSALRSDFGKLKFKRFNEFKGDQLCSAAMELADQVAAGRISHSGDELLTTQLLSAARLNVGDGWRFGRKGDIDCDSSYALSFAVRLARSIPESQGLRVVTLDDEAA</sequence>
<proteinExistence type="predicted"/>
<protein>
    <recommendedName>
        <fullName evidence="4">Terminase large subunit gp17-like C-terminal domain-containing protein</fullName>
    </recommendedName>
</protein>
<feature type="region of interest" description="Disordered" evidence="1">
    <location>
        <begin position="1"/>
        <end position="29"/>
    </location>
</feature>
<evidence type="ECO:0000256" key="1">
    <source>
        <dbReference type="SAM" id="MobiDB-lite"/>
    </source>
</evidence>
<dbReference type="STRING" id="113562.SAMN04489716_1622"/>
<dbReference type="EMBL" id="LT629758">
    <property type="protein sequence ID" value="SDS78995.1"/>
    <property type="molecule type" value="Genomic_DNA"/>
</dbReference>
<dbReference type="Proteomes" id="UP000198688">
    <property type="component" value="Chromosome I"/>
</dbReference>
<name>A0A1H1V2Q1_9ACTN</name>
<evidence type="ECO:0000313" key="3">
    <source>
        <dbReference type="Proteomes" id="UP000198688"/>
    </source>
</evidence>
<evidence type="ECO:0008006" key="4">
    <source>
        <dbReference type="Google" id="ProtNLM"/>
    </source>
</evidence>
<keyword evidence="3" id="KW-1185">Reference proteome</keyword>
<accession>A0A1H1V2Q1</accession>
<gene>
    <name evidence="2" type="ORF">SAMN04489716_1622</name>
</gene>
<organism evidence="2 3">
    <name type="scientific">Actinoplanes derwentensis</name>
    <dbReference type="NCBI Taxonomy" id="113562"/>
    <lineage>
        <taxon>Bacteria</taxon>
        <taxon>Bacillati</taxon>
        <taxon>Actinomycetota</taxon>
        <taxon>Actinomycetes</taxon>
        <taxon>Micromonosporales</taxon>
        <taxon>Micromonosporaceae</taxon>
        <taxon>Actinoplanes</taxon>
    </lineage>
</organism>
<dbReference type="AlphaFoldDB" id="A0A1H1V2Q1"/>